<dbReference type="Pfam" id="PF23173">
    <property type="entry name" value="bHLH_SAC51"/>
    <property type="match status" value="1"/>
</dbReference>
<evidence type="ECO:0000256" key="5">
    <source>
        <dbReference type="ARBA" id="ARBA00023242"/>
    </source>
</evidence>
<reference evidence="8" key="2">
    <citation type="journal article" date="2017" name="J. Anim. Genet.">
        <title>Multiple reference genome sequences of hot pepper reveal the massive evolution of plant disease resistance genes by retroduplication.</title>
        <authorList>
            <person name="Kim S."/>
            <person name="Park J."/>
            <person name="Yeom S.-I."/>
            <person name="Kim Y.-M."/>
            <person name="Seo E."/>
            <person name="Kim K.-T."/>
            <person name="Kim M.-S."/>
            <person name="Lee J.M."/>
            <person name="Cheong K."/>
            <person name="Shin H.-S."/>
            <person name="Kim S.-B."/>
            <person name="Han K."/>
            <person name="Lee J."/>
            <person name="Park M."/>
            <person name="Lee H.-A."/>
            <person name="Lee H.-Y."/>
            <person name="Lee Y."/>
            <person name="Oh S."/>
            <person name="Lee J.H."/>
            <person name="Choi E."/>
            <person name="Choi E."/>
            <person name="Lee S.E."/>
            <person name="Jeon J."/>
            <person name="Kim H."/>
            <person name="Choi G."/>
            <person name="Song H."/>
            <person name="Lee J."/>
            <person name="Lee S.-C."/>
            <person name="Kwon J.-K."/>
            <person name="Lee H.-Y."/>
            <person name="Koo N."/>
            <person name="Hong Y."/>
            <person name="Kim R.W."/>
            <person name="Kang W.-H."/>
            <person name="Huh J.H."/>
            <person name="Kang B.-C."/>
            <person name="Yang T.-J."/>
            <person name="Lee Y.-H."/>
            <person name="Bennetzen J.L."/>
            <person name="Choi D."/>
        </authorList>
    </citation>
    <scope>NUCLEOTIDE SEQUENCE [LARGE SCALE GENOMIC DNA]</scope>
    <source>
        <strain evidence="8">cv. PBC81</strain>
    </source>
</reference>
<proteinExistence type="predicted"/>
<comment type="subcellular location">
    <subcellularLocation>
        <location evidence="1">Nucleus</location>
    </subcellularLocation>
</comment>
<organism evidence="7 8">
    <name type="scientific">Capsicum baccatum</name>
    <name type="common">Peruvian pepper</name>
    <dbReference type="NCBI Taxonomy" id="33114"/>
    <lineage>
        <taxon>Eukaryota</taxon>
        <taxon>Viridiplantae</taxon>
        <taxon>Streptophyta</taxon>
        <taxon>Embryophyta</taxon>
        <taxon>Tracheophyta</taxon>
        <taxon>Spermatophyta</taxon>
        <taxon>Magnoliopsida</taxon>
        <taxon>eudicotyledons</taxon>
        <taxon>Gunneridae</taxon>
        <taxon>Pentapetalae</taxon>
        <taxon>asterids</taxon>
        <taxon>lamiids</taxon>
        <taxon>Solanales</taxon>
        <taxon>Solanaceae</taxon>
        <taxon>Solanoideae</taxon>
        <taxon>Capsiceae</taxon>
        <taxon>Capsicum</taxon>
    </lineage>
</organism>
<dbReference type="GO" id="GO:0003700">
    <property type="term" value="F:DNA-binding transcription factor activity"/>
    <property type="evidence" value="ECO:0007669"/>
    <property type="project" value="InterPro"/>
</dbReference>
<dbReference type="OrthoDB" id="2017571at2759"/>
<feature type="domain" description="BHLH" evidence="6">
    <location>
        <begin position="175"/>
        <end position="224"/>
    </location>
</feature>
<dbReference type="PROSITE" id="PS50888">
    <property type="entry name" value="BHLH"/>
    <property type="match status" value="1"/>
</dbReference>
<evidence type="ECO:0000259" key="6">
    <source>
        <dbReference type="PROSITE" id="PS50888"/>
    </source>
</evidence>
<keyword evidence="4" id="KW-0804">Transcription</keyword>
<comment type="caution">
    <text evidence="7">The sequence shown here is derived from an EMBL/GenBank/DDBJ whole genome shotgun (WGS) entry which is preliminary data.</text>
</comment>
<sequence length="269" mass="30240">MDNIDLLKLSSPCEDQMEMMLLMQMENEMPMLDYSPQRNIINNNNNDNIDRNNFSEIFDHHNSPSTLFLNNMSSTISLNGCKSPQIVHQDSSITLPFLDNSSSTSGTNGKLRSSIRAANKEQVSSASHLSFPSSHTVKRNSMVAMREMIFRIAAMQPIQIDPASVKAPKRRNVKISSDPQSVAARHRRERISEKIRILQRLVPGGTKMDTASMLDEAIHYMKFLKKQVQSLEKVEVNRPIVAATSGCLGFPVPMSLSGNYYPYHQSVQP</sequence>
<gene>
    <name evidence="7" type="ORF">CQW23_28779</name>
</gene>
<dbReference type="GO" id="GO:0046983">
    <property type="term" value="F:protein dimerization activity"/>
    <property type="evidence" value="ECO:0007669"/>
    <property type="project" value="InterPro"/>
</dbReference>
<dbReference type="GO" id="GO:0003677">
    <property type="term" value="F:DNA binding"/>
    <property type="evidence" value="ECO:0007669"/>
    <property type="project" value="UniProtKB-KW"/>
</dbReference>
<evidence type="ECO:0000256" key="1">
    <source>
        <dbReference type="ARBA" id="ARBA00004123"/>
    </source>
</evidence>
<keyword evidence="2" id="KW-0805">Transcription regulation</keyword>
<dbReference type="STRING" id="33114.A0A2G2VHJ6"/>
<dbReference type="PANTHER" id="PTHR45914">
    <property type="entry name" value="TRANSCRIPTION FACTOR HEC3-RELATED"/>
    <property type="match status" value="1"/>
</dbReference>
<dbReference type="GO" id="GO:0005634">
    <property type="term" value="C:nucleus"/>
    <property type="evidence" value="ECO:0007669"/>
    <property type="project" value="UniProtKB-SubCell"/>
</dbReference>
<keyword evidence="5" id="KW-0539">Nucleus</keyword>
<dbReference type="SMART" id="SM00353">
    <property type="entry name" value="HLH"/>
    <property type="match status" value="1"/>
</dbReference>
<dbReference type="Gene3D" id="4.10.280.10">
    <property type="entry name" value="Helix-loop-helix DNA-binding domain"/>
    <property type="match status" value="1"/>
</dbReference>
<dbReference type="InterPro" id="IPR036638">
    <property type="entry name" value="HLH_DNA-bd_sf"/>
</dbReference>
<dbReference type="Proteomes" id="UP000224567">
    <property type="component" value="Unassembled WGS sequence"/>
</dbReference>
<evidence type="ECO:0000256" key="3">
    <source>
        <dbReference type="ARBA" id="ARBA00023125"/>
    </source>
</evidence>
<dbReference type="SUPFAM" id="SSF47459">
    <property type="entry name" value="HLH, helix-loop-helix DNA-binding domain"/>
    <property type="match status" value="1"/>
</dbReference>
<dbReference type="EMBL" id="MLFT02000012">
    <property type="protein sequence ID" value="PHT32442.1"/>
    <property type="molecule type" value="Genomic_DNA"/>
</dbReference>
<dbReference type="InterPro" id="IPR011598">
    <property type="entry name" value="bHLH_dom"/>
</dbReference>
<dbReference type="AlphaFoldDB" id="A0A2G2VHJ6"/>
<evidence type="ECO:0000256" key="2">
    <source>
        <dbReference type="ARBA" id="ARBA00023015"/>
    </source>
</evidence>
<name>A0A2G2VHJ6_CAPBA</name>
<dbReference type="InterPro" id="IPR045843">
    <property type="entry name" value="IND-like"/>
</dbReference>
<evidence type="ECO:0000256" key="4">
    <source>
        <dbReference type="ARBA" id="ARBA00023163"/>
    </source>
</evidence>
<keyword evidence="8" id="KW-1185">Reference proteome</keyword>
<evidence type="ECO:0000313" key="8">
    <source>
        <dbReference type="Proteomes" id="UP000224567"/>
    </source>
</evidence>
<reference evidence="7 8" key="1">
    <citation type="journal article" date="2017" name="Genome Biol.">
        <title>New reference genome sequences of hot pepper reveal the massive evolution of plant disease-resistance genes by retroduplication.</title>
        <authorList>
            <person name="Kim S."/>
            <person name="Park J."/>
            <person name="Yeom S.I."/>
            <person name="Kim Y.M."/>
            <person name="Seo E."/>
            <person name="Kim K.T."/>
            <person name="Kim M.S."/>
            <person name="Lee J.M."/>
            <person name="Cheong K."/>
            <person name="Shin H.S."/>
            <person name="Kim S.B."/>
            <person name="Han K."/>
            <person name="Lee J."/>
            <person name="Park M."/>
            <person name="Lee H.A."/>
            <person name="Lee H.Y."/>
            <person name="Lee Y."/>
            <person name="Oh S."/>
            <person name="Lee J.H."/>
            <person name="Choi E."/>
            <person name="Choi E."/>
            <person name="Lee S.E."/>
            <person name="Jeon J."/>
            <person name="Kim H."/>
            <person name="Choi G."/>
            <person name="Song H."/>
            <person name="Lee J."/>
            <person name="Lee S.C."/>
            <person name="Kwon J.K."/>
            <person name="Lee H.Y."/>
            <person name="Koo N."/>
            <person name="Hong Y."/>
            <person name="Kim R.W."/>
            <person name="Kang W.H."/>
            <person name="Huh J.H."/>
            <person name="Kang B.C."/>
            <person name="Yang T.J."/>
            <person name="Lee Y.H."/>
            <person name="Bennetzen J.L."/>
            <person name="Choi D."/>
        </authorList>
    </citation>
    <scope>NUCLEOTIDE SEQUENCE [LARGE SCALE GENOMIC DNA]</scope>
    <source>
        <strain evidence="8">cv. PBC81</strain>
    </source>
</reference>
<evidence type="ECO:0000313" key="7">
    <source>
        <dbReference type="EMBL" id="PHT32442.1"/>
    </source>
</evidence>
<dbReference type="CDD" id="cd11454">
    <property type="entry name" value="bHLH_AtIND_like"/>
    <property type="match status" value="1"/>
</dbReference>
<dbReference type="FunFam" id="4.10.280.10:FF:000053">
    <property type="entry name" value="BHLH transcription factor"/>
    <property type="match status" value="1"/>
</dbReference>
<protein>
    <submittedName>
        <fullName evidence="7">Transcription factor HEC2</fullName>
    </submittedName>
</protein>
<keyword evidence="3" id="KW-0238">DNA-binding</keyword>
<accession>A0A2G2VHJ6</accession>
<dbReference type="PANTHER" id="PTHR45914:SF53">
    <property type="entry name" value="TRANSCRIPTION FACTOR HEC2-LIKE"/>
    <property type="match status" value="1"/>
</dbReference>